<gene>
    <name evidence="1" type="ORF">IPJ89_01455</name>
</gene>
<dbReference type="AlphaFoldDB" id="A0A7T9DKB2"/>
<sequence length="336" mass="39462">MAPKYPSRDPVLRRRVMHRYRKNRESYFGRKDGMEFATLTPPEVERQYLRNQLAQMNKRKGRHLTLLEARDIERHREMTIGVRAQAEQKGMRMSLHEAGKVIDVFHYLLKQIPKEKQEAFARPAFIELFLNARKKRGKPLRDADITRLVLQMEKRTDVDFGRAFLLSQSAGIRSPRSEGILGPRGEDLFARAKKEQQLGNESLQRQMLMGEFNRRLGDTALAPRPGDTTRREIREAVQRIAHREYADSLKAAVRKKIRHWDRLSPREKNKILRRYSMQELGNLISGIFNINRRIVARGREGVESSQWILDSLARPENRLYLARLAMKWYGPKPKKK</sequence>
<protein>
    <submittedName>
        <fullName evidence="1">Uncharacterized protein</fullName>
    </submittedName>
</protein>
<organism evidence="1">
    <name type="scientific">Candidatus Iainarchaeum sp</name>
    <dbReference type="NCBI Taxonomy" id="3101447"/>
    <lineage>
        <taxon>Archaea</taxon>
        <taxon>Candidatus Iainarchaeota</taxon>
        <taxon>Candidatus Iainarchaeia</taxon>
        <taxon>Candidatus Iainarchaeales</taxon>
        <taxon>Candidatus Iainarchaeaceae</taxon>
        <taxon>Candidatus Iainarchaeum</taxon>
    </lineage>
</organism>
<proteinExistence type="predicted"/>
<dbReference type="Proteomes" id="UP000596004">
    <property type="component" value="Chromosome"/>
</dbReference>
<dbReference type="EMBL" id="CP064981">
    <property type="protein sequence ID" value="QQR92894.1"/>
    <property type="molecule type" value="Genomic_DNA"/>
</dbReference>
<evidence type="ECO:0000313" key="1">
    <source>
        <dbReference type="EMBL" id="QQR92894.1"/>
    </source>
</evidence>
<accession>A0A7T9DKB2</accession>
<reference evidence="1" key="1">
    <citation type="submission" date="2020-11" db="EMBL/GenBank/DDBJ databases">
        <title>Connecting structure to function with the recovery of over 1000 high-quality activated sludge metagenome-assembled genomes encoding full-length rRNA genes using long-read sequencing.</title>
        <authorList>
            <person name="Singleton C.M."/>
            <person name="Petriglieri F."/>
            <person name="Kristensen J.M."/>
            <person name="Kirkegaard R.H."/>
            <person name="Michaelsen T.Y."/>
            <person name="Andersen M.H."/>
            <person name="Karst S.M."/>
            <person name="Dueholm M.S."/>
            <person name="Nielsen P.H."/>
            <person name="Albertsen M."/>
        </authorList>
    </citation>
    <scope>NUCLEOTIDE SEQUENCE</scope>
    <source>
        <strain evidence="1">Fred_18-Q3-R57-64_BAT3C.431</strain>
    </source>
</reference>
<name>A0A7T9DKB2_9ARCH</name>